<evidence type="ECO:0000256" key="2">
    <source>
        <dbReference type="ARBA" id="ARBA00012782"/>
    </source>
</evidence>
<dbReference type="GO" id="GO:0006146">
    <property type="term" value="P:adenine catabolic process"/>
    <property type="evidence" value="ECO:0007669"/>
    <property type="project" value="InterPro"/>
</dbReference>
<dbReference type="PANTHER" id="PTHR11113:SF2">
    <property type="entry name" value="ADENINE DEAMINASE"/>
    <property type="match status" value="1"/>
</dbReference>
<evidence type="ECO:0000259" key="8">
    <source>
        <dbReference type="Pfam" id="PF13382"/>
    </source>
</evidence>
<dbReference type="InterPro" id="IPR011059">
    <property type="entry name" value="Metal-dep_hydrolase_composite"/>
</dbReference>
<evidence type="ECO:0000256" key="1">
    <source>
        <dbReference type="ARBA" id="ARBA00006773"/>
    </source>
</evidence>
<name>A0A1F4TNV0_UNCSA</name>
<evidence type="ECO:0000259" key="7">
    <source>
        <dbReference type="Pfam" id="PF01979"/>
    </source>
</evidence>
<reference evidence="9 10" key="1">
    <citation type="journal article" date="2016" name="Nat. Commun.">
        <title>Thousands of microbial genomes shed light on interconnected biogeochemical processes in an aquifer system.</title>
        <authorList>
            <person name="Anantharaman K."/>
            <person name="Brown C.T."/>
            <person name="Hug L.A."/>
            <person name="Sharon I."/>
            <person name="Castelle C.J."/>
            <person name="Probst A.J."/>
            <person name="Thomas B.C."/>
            <person name="Singh A."/>
            <person name="Wilkins M.J."/>
            <person name="Karaoz U."/>
            <person name="Brodie E.L."/>
            <person name="Williams K.H."/>
            <person name="Hubbard S.S."/>
            <person name="Banfield J.F."/>
        </authorList>
    </citation>
    <scope>NUCLEOTIDE SEQUENCE [LARGE SCALE GENOMIC DNA]</scope>
</reference>
<dbReference type="Pfam" id="PF01979">
    <property type="entry name" value="Amidohydro_1"/>
    <property type="match status" value="1"/>
</dbReference>
<feature type="domain" description="Amidohydrolase-related" evidence="7">
    <location>
        <begin position="64"/>
        <end position="344"/>
    </location>
</feature>
<dbReference type="InterPro" id="IPR032466">
    <property type="entry name" value="Metal_Hydrolase"/>
</dbReference>
<dbReference type="AlphaFoldDB" id="A0A1F4TNV0"/>
<accession>A0A1F4TNV0</accession>
<dbReference type="NCBIfam" id="TIGR01178">
    <property type="entry name" value="ade"/>
    <property type="match status" value="1"/>
</dbReference>
<gene>
    <name evidence="6" type="primary">ade</name>
    <name evidence="9" type="ORF">A2462_07785</name>
</gene>
<comment type="catalytic activity">
    <reaction evidence="5 6">
        <text>adenine + H2O + H(+) = hypoxanthine + NH4(+)</text>
        <dbReference type="Rhea" id="RHEA:23688"/>
        <dbReference type="ChEBI" id="CHEBI:15377"/>
        <dbReference type="ChEBI" id="CHEBI:15378"/>
        <dbReference type="ChEBI" id="CHEBI:16708"/>
        <dbReference type="ChEBI" id="CHEBI:17368"/>
        <dbReference type="ChEBI" id="CHEBI:28938"/>
        <dbReference type="EC" id="3.5.4.2"/>
    </reaction>
</comment>
<dbReference type="InterPro" id="IPR006680">
    <property type="entry name" value="Amidohydro-rel"/>
</dbReference>
<dbReference type="PANTHER" id="PTHR11113">
    <property type="entry name" value="N-ACETYLGLUCOSAMINE-6-PHOSPHATE DEACETYLASE"/>
    <property type="match status" value="1"/>
</dbReference>
<feature type="domain" description="Adenine deaminase C-terminal" evidence="8">
    <location>
        <begin position="394"/>
        <end position="562"/>
    </location>
</feature>
<evidence type="ECO:0000313" key="9">
    <source>
        <dbReference type="EMBL" id="OGC34346.1"/>
    </source>
</evidence>
<proteinExistence type="inferred from homology"/>
<evidence type="ECO:0000256" key="6">
    <source>
        <dbReference type="HAMAP-Rule" id="MF_01518"/>
    </source>
</evidence>
<dbReference type="InterPro" id="IPR026912">
    <property type="entry name" value="Adenine_deam_C"/>
</dbReference>
<organism evidence="9 10">
    <name type="scientific">candidate division WOR-1 bacterium RIFOXYC2_FULL_41_25</name>
    <dbReference type="NCBI Taxonomy" id="1802586"/>
    <lineage>
        <taxon>Bacteria</taxon>
        <taxon>Bacillati</taxon>
        <taxon>Saganbacteria</taxon>
    </lineage>
</organism>
<evidence type="ECO:0000256" key="5">
    <source>
        <dbReference type="ARBA" id="ARBA00047720"/>
    </source>
</evidence>
<dbReference type="InterPro" id="IPR006679">
    <property type="entry name" value="Adenine_deam"/>
</dbReference>
<comment type="cofactor">
    <cofactor evidence="6">
        <name>Mn(2+)</name>
        <dbReference type="ChEBI" id="CHEBI:29035"/>
    </cofactor>
</comment>
<sequence>MNHLRERIAAARGEKKADLVLKNGQLINVFSGEVYPADLAIYKDRIVGIGEYSGEEEIDLNGRYLTPGFIDSHLHIESTFLLPPELARVVVPHGTTAIIADAHGIANVLGLKGIKYLLQQSEDLPLDIFFAVPGCMPLADLETSGIKLKVQEVLTLLKNERVLRLGEIMNFPEVIAGKKPVLENIESAGDCGIEGHAPGLLGKDLNAYISAGIYSDHESVSLKEAQEKLKAGMQILVREGSSSKNLEAILPLITPANSRFFCFCTDDLSPEDLAAGHLNQILRKAVALKLPAITALQMVTINPARHYGLTGFGALAPGYYANINVLSNLEDFNVEMGFKNGQKVSTKSRLEFEPKVKKNKIVRETIHVKPFEIEALELKAKSDYARTIELVPEQTLTKSILAAVKQKKGLVVADPDNDILKLVVVERHKGTGNIGLGLVKGFGLKHGALASSVSHDAHNIICVGVDDEDIISAVRRVVDLSGGMVAVQGGLVMADLALPVAGLMSDSSLSEVLTKQQKLEQAVETLGGKAKEAFAALAFLASPVIPELRLTDKGLVDVSKFKIVELFE</sequence>
<dbReference type="SUPFAM" id="SSF51556">
    <property type="entry name" value="Metallo-dependent hydrolases"/>
    <property type="match status" value="1"/>
</dbReference>
<dbReference type="CDD" id="cd01295">
    <property type="entry name" value="AdeC"/>
    <property type="match status" value="1"/>
</dbReference>
<dbReference type="Pfam" id="PF13382">
    <property type="entry name" value="Adenine_deam_C"/>
    <property type="match status" value="1"/>
</dbReference>
<dbReference type="EMBL" id="MEUI01000019">
    <property type="protein sequence ID" value="OGC34346.1"/>
    <property type="molecule type" value="Genomic_DNA"/>
</dbReference>
<dbReference type="Gene3D" id="2.30.40.10">
    <property type="entry name" value="Urease, subunit C, domain 1"/>
    <property type="match status" value="1"/>
</dbReference>
<keyword evidence="4 6" id="KW-0464">Manganese</keyword>
<dbReference type="HAMAP" id="MF_01518">
    <property type="entry name" value="Adenine_deamin"/>
    <property type="match status" value="1"/>
</dbReference>
<dbReference type="EC" id="3.5.4.2" evidence="2 6"/>
<evidence type="ECO:0000256" key="3">
    <source>
        <dbReference type="ARBA" id="ARBA00022801"/>
    </source>
</evidence>
<dbReference type="GO" id="GO:0000034">
    <property type="term" value="F:adenine deaminase activity"/>
    <property type="evidence" value="ECO:0007669"/>
    <property type="project" value="UniProtKB-UniRule"/>
</dbReference>
<evidence type="ECO:0000313" key="10">
    <source>
        <dbReference type="Proteomes" id="UP000177309"/>
    </source>
</evidence>
<protein>
    <recommendedName>
        <fullName evidence="2 6">Adenine deaminase</fullName>
        <shortName evidence="6">Adenase</shortName>
        <shortName evidence="6">Adenine aminase</shortName>
        <ecNumber evidence="2 6">3.5.4.2</ecNumber>
    </recommendedName>
</protein>
<comment type="caution">
    <text evidence="9">The sequence shown here is derived from an EMBL/GenBank/DDBJ whole genome shotgun (WGS) entry which is preliminary data.</text>
</comment>
<evidence type="ECO:0000256" key="4">
    <source>
        <dbReference type="ARBA" id="ARBA00023211"/>
    </source>
</evidence>
<dbReference type="SUPFAM" id="SSF51338">
    <property type="entry name" value="Composite domain of metallo-dependent hydrolases"/>
    <property type="match status" value="1"/>
</dbReference>
<comment type="similarity">
    <text evidence="1 6">Belongs to the metallo-dependent hydrolases superfamily. Adenine deaminase family.</text>
</comment>
<dbReference type="Proteomes" id="UP000177309">
    <property type="component" value="Unassembled WGS sequence"/>
</dbReference>
<dbReference type="Gene3D" id="3.20.20.140">
    <property type="entry name" value="Metal-dependent hydrolases"/>
    <property type="match status" value="1"/>
</dbReference>
<keyword evidence="3 6" id="KW-0378">Hydrolase</keyword>